<dbReference type="InterPro" id="IPR025680">
    <property type="entry name" value="DddI"/>
</dbReference>
<protein>
    <recommendedName>
        <fullName evidence="3">Immunity protein Imm1</fullName>
    </recommendedName>
</protein>
<comment type="caution">
    <text evidence="1">The sequence shown here is derived from an EMBL/GenBank/DDBJ whole genome shotgun (WGS) entry which is preliminary data.</text>
</comment>
<name>A0ABP4HA31_9PSEU</name>
<gene>
    <name evidence="1" type="ORF">GCM10009676_45340</name>
</gene>
<keyword evidence="2" id="KW-1185">Reference proteome</keyword>
<evidence type="ECO:0008006" key="3">
    <source>
        <dbReference type="Google" id="ProtNLM"/>
    </source>
</evidence>
<evidence type="ECO:0000313" key="1">
    <source>
        <dbReference type="EMBL" id="GAA1253202.1"/>
    </source>
</evidence>
<dbReference type="Proteomes" id="UP001500653">
    <property type="component" value="Unassembled WGS sequence"/>
</dbReference>
<accession>A0ABP4HA31</accession>
<evidence type="ECO:0000313" key="2">
    <source>
        <dbReference type="Proteomes" id="UP001500653"/>
    </source>
</evidence>
<organism evidence="1 2">
    <name type="scientific">Prauserella halophila</name>
    <dbReference type="NCBI Taxonomy" id="185641"/>
    <lineage>
        <taxon>Bacteria</taxon>
        <taxon>Bacillati</taxon>
        <taxon>Actinomycetota</taxon>
        <taxon>Actinomycetes</taxon>
        <taxon>Pseudonocardiales</taxon>
        <taxon>Pseudonocardiaceae</taxon>
        <taxon>Prauserella</taxon>
    </lineage>
</organism>
<dbReference type="RefSeq" id="WP_253865121.1">
    <property type="nucleotide sequence ID" value="NZ_BAAALN010000019.1"/>
</dbReference>
<reference evidence="2" key="1">
    <citation type="journal article" date="2019" name="Int. J. Syst. Evol. Microbiol.">
        <title>The Global Catalogue of Microorganisms (GCM) 10K type strain sequencing project: providing services to taxonomists for standard genome sequencing and annotation.</title>
        <authorList>
            <consortium name="The Broad Institute Genomics Platform"/>
            <consortium name="The Broad Institute Genome Sequencing Center for Infectious Disease"/>
            <person name="Wu L."/>
            <person name="Ma J."/>
        </authorList>
    </citation>
    <scope>NUCLEOTIDE SEQUENCE [LARGE SCALE GENOMIC DNA]</scope>
    <source>
        <strain evidence="2">JCM 13023</strain>
    </source>
</reference>
<sequence>MTYSAAVEVDVVDGTDVPLTLAEDVDALVELLQRDNIGAATIQDGEEDAVLDVRADGEYGYLAFWGDELTGLSVGDPASPALHEQAEIGFPAGTGVPLDKFRAALVEFVETHGHVPSAVEWRATDGAGIG</sequence>
<dbReference type="Pfam" id="PF14430">
    <property type="entry name" value="Imm1"/>
    <property type="match status" value="1"/>
</dbReference>
<dbReference type="EMBL" id="BAAALN010000019">
    <property type="protein sequence ID" value="GAA1253202.1"/>
    <property type="molecule type" value="Genomic_DNA"/>
</dbReference>
<proteinExistence type="predicted"/>